<dbReference type="OrthoDB" id="9765926at2"/>
<sequence length="466" mass="50364">MMRKLLFYTILTFISCGSLYAQGEYDKCYFGTAGIDFTGGNPYVLTNSQMIGVESAASMCSQNGDLLFYSNGGDSPTVPASVGAVWNANHVIMENGILGSESGCISSFDGAVAFPKSPSNSNFDGSASPSNSTYYIFMRDCVESSVTTPSYNSGLTYCEIDMDANNGLGKVVNKGNQVVPFDPGFGLSTNHEPLAAISNANDDGWFVFSYTLDSLYSIEVDDNGIGNIKVHVEGAKRIVFSPSKEHVIVGGILYNYNNLLNELSVIRSFPESSFAFSPNGKVLYAIGSGNLNQYDLTATNIFGSKVTINSGVTASRLYLTPDARVYLFNVDAGSLPGVINCPNSLGTNCDFSMTSFNLGGKQAGHVFTNIPANYLFYNGADCNLSVNDYKAESIDFEVYPNPSNGNITISMSKFENHIPFNVVSLEGKVVFDGMVRSHKEIVDLRGVERGIYILEVNGKKKRLVLR</sequence>
<organism evidence="4 5">
    <name type="scientific">Brumimicrobium glaciale</name>
    <dbReference type="NCBI Taxonomy" id="200475"/>
    <lineage>
        <taxon>Bacteria</taxon>
        <taxon>Pseudomonadati</taxon>
        <taxon>Bacteroidota</taxon>
        <taxon>Flavobacteriia</taxon>
        <taxon>Flavobacteriales</taxon>
        <taxon>Crocinitomicaceae</taxon>
        <taxon>Brumimicrobium</taxon>
    </lineage>
</organism>
<evidence type="ECO:0000313" key="5">
    <source>
        <dbReference type="Proteomes" id="UP000293952"/>
    </source>
</evidence>
<dbReference type="NCBIfam" id="TIGR04183">
    <property type="entry name" value="Por_Secre_tail"/>
    <property type="match status" value="1"/>
</dbReference>
<proteinExistence type="predicted"/>
<dbReference type="EMBL" id="SETE01000002">
    <property type="protein sequence ID" value="RYM34845.1"/>
    <property type="molecule type" value="Genomic_DNA"/>
</dbReference>
<keyword evidence="5" id="KW-1185">Reference proteome</keyword>
<evidence type="ECO:0000256" key="2">
    <source>
        <dbReference type="SAM" id="SignalP"/>
    </source>
</evidence>
<keyword evidence="1 2" id="KW-0732">Signal</keyword>
<name>A0A4Q4KN84_9FLAO</name>
<dbReference type="InterPro" id="IPR026444">
    <property type="entry name" value="Secre_tail"/>
</dbReference>
<evidence type="ECO:0000313" key="4">
    <source>
        <dbReference type="EMBL" id="RYM34845.1"/>
    </source>
</evidence>
<dbReference type="AlphaFoldDB" id="A0A4Q4KN84"/>
<dbReference type="Pfam" id="PF18962">
    <property type="entry name" value="Por_Secre_tail"/>
    <property type="match status" value="1"/>
</dbReference>
<comment type="caution">
    <text evidence="4">The sequence shown here is derived from an EMBL/GenBank/DDBJ whole genome shotgun (WGS) entry which is preliminary data.</text>
</comment>
<dbReference type="Proteomes" id="UP000293952">
    <property type="component" value="Unassembled WGS sequence"/>
</dbReference>
<dbReference type="SUPFAM" id="SSF63829">
    <property type="entry name" value="Calcium-dependent phosphotriesterase"/>
    <property type="match status" value="1"/>
</dbReference>
<protein>
    <submittedName>
        <fullName evidence="4">T9SS type A sorting domain-containing protein</fullName>
    </submittedName>
</protein>
<dbReference type="RefSeq" id="WP_130092853.1">
    <property type="nucleotide sequence ID" value="NZ_SETE01000002.1"/>
</dbReference>
<accession>A0A4Q4KN84</accession>
<feature type="chain" id="PRO_5020843896" evidence="2">
    <location>
        <begin position="22"/>
        <end position="466"/>
    </location>
</feature>
<feature type="domain" description="Secretion system C-terminal sorting" evidence="3">
    <location>
        <begin position="398"/>
        <end position="461"/>
    </location>
</feature>
<evidence type="ECO:0000259" key="3">
    <source>
        <dbReference type="Pfam" id="PF18962"/>
    </source>
</evidence>
<evidence type="ECO:0000256" key="1">
    <source>
        <dbReference type="ARBA" id="ARBA00022729"/>
    </source>
</evidence>
<feature type="signal peptide" evidence="2">
    <location>
        <begin position="1"/>
        <end position="21"/>
    </location>
</feature>
<gene>
    <name evidence="4" type="ORF">ERX46_05575</name>
</gene>
<reference evidence="4 5" key="1">
    <citation type="submission" date="2019-02" db="EMBL/GenBank/DDBJ databases">
        <title>Genome sequence of the sea-ice species Brumimicrobium glaciale.</title>
        <authorList>
            <person name="Bowman J.P."/>
        </authorList>
    </citation>
    <scope>NUCLEOTIDE SEQUENCE [LARGE SCALE GENOMIC DNA]</scope>
    <source>
        <strain evidence="4 5">IC156</strain>
    </source>
</reference>
<dbReference type="PROSITE" id="PS51257">
    <property type="entry name" value="PROKAR_LIPOPROTEIN"/>
    <property type="match status" value="1"/>
</dbReference>